<feature type="transmembrane region" description="Helical" evidence="1">
    <location>
        <begin position="7"/>
        <end position="30"/>
    </location>
</feature>
<dbReference type="InterPro" id="IPR016024">
    <property type="entry name" value="ARM-type_fold"/>
</dbReference>
<dbReference type="EMBL" id="VTER01000014">
    <property type="protein sequence ID" value="TYS43194.1"/>
    <property type="molecule type" value="Genomic_DNA"/>
</dbReference>
<reference evidence="2 3" key="1">
    <citation type="submission" date="2019-08" db="EMBL/GenBank/DDBJ databases">
        <title>Bacillus genomes from the desert of Cuatro Cienegas, Coahuila.</title>
        <authorList>
            <person name="Olmedo-Alvarez G."/>
        </authorList>
    </citation>
    <scope>NUCLEOTIDE SEQUENCE [LARGE SCALE GENOMIC DNA]</scope>
    <source>
        <strain evidence="2 3">CH446_14T</strain>
    </source>
</reference>
<proteinExistence type="predicted"/>
<dbReference type="InterPro" id="IPR011989">
    <property type="entry name" value="ARM-like"/>
</dbReference>
<dbReference type="SUPFAM" id="SSF48371">
    <property type="entry name" value="ARM repeat"/>
    <property type="match status" value="1"/>
</dbReference>
<protein>
    <submittedName>
        <fullName evidence="2">HEAT repeat domain-containing protein</fullName>
    </submittedName>
</protein>
<keyword evidence="1" id="KW-0472">Membrane</keyword>
<evidence type="ECO:0000256" key="1">
    <source>
        <dbReference type="SAM" id="Phobius"/>
    </source>
</evidence>
<dbReference type="Gene3D" id="1.25.10.10">
    <property type="entry name" value="Leucine-rich Repeat Variant"/>
    <property type="match status" value="1"/>
</dbReference>
<accession>A0A5D4QZF8</accession>
<dbReference type="RefSeq" id="WP_148976741.1">
    <property type="nucleotide sequence ID" value="NZ_VTER01000014.1"/>
</dbReference>
<dbReference type="AlphaFoldDB" id="A0A5D4QZF8"/>
<dbReference type="Proteomes" id="UP000322139">
    <property type="component" value="Unassembled WGS sequence"/>
</dbReference>
<name>A0A5D4QZF8_9BACI</name>
<evidence type="ECO:0000313" key="3">
    <source>
        <dbReference type="Proteomes" id="UP000322139"/>
    </source>
</evidence>
<gene>
    <name evidence="2" type="ORF">FZD51_22180</name>
</gene>
<evidence type="ECO:0000313" key="2">
    <source>
        <dbReference type="EMBL" id="TYS43194.1"/>
    </source>
</evidence>
<organism evidence="2 3">
    <name type="scientific">Bacillus infantis</name>
    <dbReference type="NCBI Taxonomy" id="324767"/>
    <lineage>
        <taxon>Bacteria</taxon>
        <taxon>Bacillati</taxon>
        <taxon>Bacillota</taxon>
        <taxon>Bacilli</taxon>
        <taxon>Bacillales</taxon>
        <taxon>Bacillaceae</taxon>
        <taxon>Bacillus</taxon>
    </lineage>
</organism>
<comment type="caution">
    <text evidence="2">The sequence shown here is derived from an EMBL/GenBank/DDBJ whole genome shotgun (WGS) entry which is preliminary data.</text>
</comment>
<keyword evidence="1" id="KW-1133">Transmembrane helix</keyword>
<sequence>MRLDQELFLLAAAALSITGILTVILVYLVIRKAFEIAARRKVEDRKQKLNLPLFSFLYEGKQLEEAVLSDRASLLAAEELLGHYADILEGEQEKENLSFFAESYLRGHYAKGLQSKKWSTRINSLYHIEDFHLKSLEGEVLRIAESGGSSTSEKVQAFKILADFQSEHLSMLLDSRSLPFSEFDLRNILIRLDNKGFDRFVEGFRTAPERLQFAVLDVIAVNRQLGYLHFVEEVFMSETGEMRLRALKALASIGYTENIAPYAELAESSSWQERMLAAKLFGSIKDEGLLPRLAEMLHDSSWYVRSQAGQSILAFSKGKEILQKVIDSSHDPYARDMAWEWMQKGERR</sequence>
<keyword evidence="1" id="KW-0812">Transmembrane</keyword>
<dbReference type="Pfam" id="PF13646">
    <property type="entry name" value="HEAT_2"/>
    <property type="match status" value="1"/>
</dbReference>